<sequence length="113" mass="12931">MCSRSAYENSVFCNKFHRQQTGWRECNFCNKPIHCGCVVSRTLFEYLDFGGIGCVSCVNTSQHNMIRNTENPKWPVSLTQNNARDMNSAHFDGRLFASNVDEGKLMQLCRVVE</sequence>
<dbReference type="Pfam" id="PF25813">
    <property type="entry name" value="zf_VAL1_N"/>
    <property type="match status" value="1"/>
</dbReference>
<dbReference type="PANTHER" id="PTHR46245:SF3">
    <property type="entry name" value="B3 DOMAIN-CONTAINING TRANSCRIPTION REPRESSOR VAL1"/>
    <property type="match status" value="1"/>
</dbReference>
<comment type="caution">
    <text evidence="2">The sequence shown here is derived from an EMBL/GenBank/DDBJ whole genome shotgun (WGS) entry which is preliminary data.</text>
</comment>
<reference evidence="2 3" key="1">
    <citation type="journal article" date="2018" name="Front. Plant Sci.">
        <title>Red Clover (Trifolium pratense) and Zigzag Clover (T. medium) - A Picture of Genomic Similarities and Differences.</title>
        <authorList>
            <person name="Dluhosova J."/>
            <person name="Istvanek J."/>
            <person name="Nedelnik J."/>
            <person name="Repkova J."/>
        </authorList>
    </citation>
    <scope>NUCLEOTIDE SEQUENCE [LARGE SCALE GENOMIC DNA]</scope>
    <source>
        <strain evidence="3">cv. 10/8</strain>
        <tissue evidence="2">Leaf</tissue>
    </source>
</reference>
<evidence type="ECO:0000313" key="2">
    <source>
        <dbReference type="EMBL" id="MCH91053.1"/>
    </source>
</evidence>
<keyword evidence="3" id="KW-1185">Reference proteome</keyword>
<dbReference type="Proteomes" id="UP000265520">
    <property type="component" value="Unassembled WGS sequence"/>
</dbReference>
<organism evidence="2 3">
    <name type="scientific">Trifolium medium</name>
    <dbReference type="NCBI Taxonomy" id="97028"/>
    <lineage>
        <taxon>Eukaryota</taxon>
        <taxon>Viridiplantae</taxon>
        <taxon>Streptophyta</taxon>
        <taxon>Embryophyta</taxon>
        <taxon>Tracheophyta</taxon>
        <taxon>Spermatophyta</taxon>
        <taxon>Magnoliopsida</taxon>
        <taxon>eudicotyledons</taxon>
        <taxon>Gunneridae</taxon>
        <taxon>Pentapetalae</taxon>
        <taxon>rosids</taxon>
        <taxon>fabids</taxon>
        <taxon>Fabales</taxon>
        <taxon>Fabaceae</taxon>
        <taxon>Papilionoideae</taxon>
        <taxon>50 kb inversion clade</taxon>
        <taxon>NPAAA clade</taxon>
        <taxon>Hologalegina</taxon>
        <taxon>IRL clade</taxon>
        <taxon>Trifolieae</taxon>
        <taxon>Trifolium</taxon>
    </lineage>
</organism>
<evidence type="ECO:0000259" key="1">
    <source>
        <dbReference type="Pfam" id="PF25813"/>
    </source>
</evidence>
<protein>
    <submittedName>
        <fullName evidence="2">B3 domain-containing protein</fullName>
    </submittedName>
</protein>
<dbReference type="InterPro" id="IPR057743">
    <property type="entry name" value="Zfn_VAL1-3_N"/>
</dbReference>
<dbReference type="AlphaFoldDB" id="A0A392MUS1"/>
<feature type="domain" description="VAL1-3 N-terminal zinc finger" evidence="1">
    <location>
        <begin position="15"/>
        <end position="63"/>
    </location>
</feature>
<proteinExistence type="predicted"/>
<evidence type="ECO:0000313" key="3">
    <source>
        <dbReference type="Proteomes" id="UP000265520"/>
    </source>
</evidence>
<accession>A0A392MUS1</accession>
<name>A0A392MUS1_9FABA</name>
<feature type="non-terminal residue" evidence="2">
    <location>
        <position position="113"/>
    </location>
</feature>
<dbReference type="EMBL" id="LXQA010019583">
    <property type="protein sequence ID" value="MCH91053.1"/>
    <property type="molecule type" value="Genomic_DNA"/>
</dbReference>
<gene>
    <name evidence="2" type="ORF">A2U01_0011977</name>
</gene>
<dbReference type="PANTHER" id="PTHR46245">
    <property type="entry name" value="B3 DOMAIN-CONTAINING PROTEIN OS07G0563300"/>
    <property type="match status" value="1"/>
</dbReference>